<dbReference type="RefSeq" id="XP_030833071.1">
    <property type="nucleotide sequence ID" value="XM_030977211.1"/>
</dbReference>
<evidence type="ECO:0000259" key="6">
    <source>
        <dbReference type="Pfam" id="PF13519"/>
    </source>
</evidence>
<dbReference type="GeneID" id="591329"/>
<feature type="domain" description="Integrator complex subunit 14 C-terminal" evidence="8">
    <location>
        <begin position="412"/>
        <end position="514"/>
    </location>
</feature>
<dbReference type="KEGG" id="spu:591329"/>
<keyword evidence="10" id="KW-1185">Reference proteome</keyword>
<evidence type="ECO:0000259" key="7">
    <source>
        <dbReference type="Pfam" id="PF19435"/>
    </source>
</evidence>
<dbReference type="InterPro" id="IPR002035">
    <property type="entry name" value="VWF_A"/>
</dbReference>
<dbReference type="InterPro" id="IPR036465">
    <property type="entry name" value="vWFA_dom_sf"/>
</dbReference>
<dbReference type="OMA" id="QSSVVWI"/>
<evidence type="ECO:0000256" key="1">
    <source>
        <dbReference type="ARBA" id="ARBA00004123"/>
    </source>
</evidence>
<dbReference type="InterPro" id="IPR046471">
    <property type="entry name" value="IntS14_C"/>
</dbReference>
<reference evidence="9" key="2">
    <citation type="submission" date="2021-01" db="UniProtKB">
        <authorList>
            <consortium name="EnsemblMetazoa"/>
        </authorList>
    </citation>
    <scope>IDENTIFICATION</scope>
</reference>
<protein>
    <recommendedName>
        <fullName evidence="2">Integrator complex subunit 14</fullName>
    </recommendedName>
</protein>
<proteinExistence type="inferred from homology"/>
<sequence>MPTLVILDASLSMMRPLATSSATLDPATTETRRSVAQTCLCSMFDYIAANDRMEFGALVAYSSLYEVLVPFTRDLNELKKAVQSMDTYDKTLLDSVLLNMSNYVMEEWGSNTPVRVVLVTDGNPGIGPGSVKHILSEMSHQTDQSKNPLPFVFPSELHILLISSQSELAQSNALNLYQRLVDANENGQVHTPGEGALTVKSVQNMFMKYAESQHSVFSTTLHCGNLSSDVQLFPRPKVMTVEKDTEVMTREVGSDLQVCGFLDMGDAVSPPSVSRHLVIPYISKEKSETSPDAKDSDKPEEDASSSTTTEEGKTPSFCVLLHGSLKINGMVALVQITDDWYGILYSWADSKKKSNMMLSIFEPGSKAIPWLGKFTLLGPCSAFDQNPYGEDDNKTPFPVMPDAKRSYAQNPVVWIKNSNLQSDVQKILRYARKLPDKTQVFYKELNRLRRAALSFGMQDFLEGISQLLERECTLLPGSAHVDAALQLTHAAKLVKNSVYKEYDYTIAPLSTNFTGNT</sequence>
<evidence type="ECO:0000313" key="9">
    <source>
        <dbReference type="EnsemblMetazoa" id="XP_030833071"/>
    </source>
</evidence>
<evidence type="ECO:0000256" key="4">
    <source>
        <dbReference type="ARBA" id="ARBA00061449"/>
    </source>
</evidence>
<dbReference type="InterPro" id="IPR045814">
    <property type="entry name" value="IntS14_b-barrel"/>
</dbReference>
<name>A0A7M7NBA1_STRPU</name>
<dbReference type="Proteomes" id="UP000007110">
    <property type="component" value="Unassembled WGS sequence"/>
</dbReference>
<dbReference type="SUPFAM" id="SSF53300">
    <property type="entry name" value="vWA-like"/>
    <property type="match status" value="1"/>
</dbReference>
<dbReference type="PANTHER" id="PTHR13532:SF3">
    <property type="entry name" value="INTEGRATOR COMPLEX SUBUNIT 14"/>
    <property type="match status" value="1"/>
</dbReference>
<feature type="compositionally biased region" description="Basic and acidic residues" evidence="5">
    <location>
        <begin position="285"/>
        <end position="297"/>
    </location>
</feature>
<dbReference type="OrthoDB" id="2374335at2759"/>
<organism evidence="9 10">
    <name type="scientific">Strongylocentrotus purpuratus</name>
    <name type="common">Purple sea urchin</name>
    <dbReference type="NCBI Taxonomy" id="7668"/>
    <lineage>
        <taxon>Eukaryota</taxon>
        <taxon>Metazoa</taxon>
        <taxon>Echinodermata</taxon>
        <taxon>Eleutherozoa</taxon>
        <taxon>Echinozoa</taxon>
        <taxon>Echinoidea</taxon>
        <taxon>Euechinoidea</taxon>
        <taxon>Echinacea</taxon>
        <taxon>Camarodonta</taxon>
        <taxon>Echinidea</taxon>
        <taxon>Strongylocentrotidae</taxon>
        <taxon>Strongylocentrotus</taxon>
    </lineage>
</organism>
<dbReference type="PANTHER" id="PTHR13532">
    <property type="match status" value="1"/>
</dbReference>
<dbReference type="Pfam" id="PF19435">
    <property type="entry name" value="IntS14_b-barrel"/>
    <property type="match status" value="1"/>
</dbReference>
<reference evidence="10" key="1">
    <citation type="submission" date="2015-02" db="EMBL/GenBank/DDBJ databases">
        <title>Genome sequencing for Strongylocentrotus purpuratus.</title>
        <authorList>
            <person name="Murali S."/>
            <person name="Liu Y."/>
            <person name="Vee V."/>
            <person name="English A."/>
            <person name="Wang M."/>
            <person name="Skinner E."/>
            <person name="Han Y."/>
            <person name="Muzny D.M."/>
            <person name="Worley K.C."/>
            <person name="Gibbs R.A."/>
        </authorList>
    </citation>
    <scope>NUCLEOTIDE SEQUENCE</scope>
</reference>
<dbReference type="InParanoid" id="A0A7M7NBA1"/>
<accession>A0A7M7NBA1</accession>
<feature type="domain" description="Integrator complex subunit 14 beta-barrel" evidence="7">
    <location>
        <begin position="215"/>
        <end position="364"/>
    </location>
</feature>
<dbReference type="CDD" id="cd00198">
    <property type="entry name" value="vWFA"/>
    <property type="match status" value="1"/>
</dbReference>
<feature type="domain" description="VWFA" evidence="6">
    <location>
        <begin position="3"/>
        <end position="122"/>
    </location>
</feature>
<evidence type="ECO:0000256" key="3">
    <source>
        <dbReference type="ARBA" id="ARBA00023242"/>
    </source>
</evidence>
<dbReference type="GO" id="GO:0034472">
    <property type="term" value="P:snRNA 3'-end processing"/>
    <property type="evidence" value="ECO:0000318"/>
    <property type="project" value="GO_Central"/>
</dbReference>
<evidence type="ECO:0000259" key="8">
    <source>
        <dbReference type="Pfam" id="PF20504"/>
    </source>
</evidence>
<comment type="subcellular location">
    <subcellularLocation>
        <location evidence="1">Nucleus</location>
    </subcellularLocation>
</comment>
<dbReference type="AlphaFoldDB" id="A0A7M7NBA1"/>
<comment type="similarity">
    <text evidence="4">Belongs to the Integrator subunit 14 family.</text>
</comment>
<evidence type="ECO:0000256" key="2">
    <source>
        <dbReference type="ARBA" id="ARBA00016816"/>
    </source>
</evidence>
<dbReference type="GO" id="GO:0032039">
    <property type="term" value="C:integrator complex"/>
    <property type="evidence" value="ECO:0007669"/>
    <property type="project" value="InterPro"/>
</dbReference>
<dbReference type="Pfam" id="PF13519">
    <property type="entry name" value="VWA_2"/>
    <property type="match status" value="1"/>
</dbReference>
<evidence type="ECO:0000256" key="5">
    <source>
        <dbReference type="SAM" id="MobiDB-lite"/>
    </source>
</evidence>
<dbReference type="CTD" id="81556"/>
<dbReference type="EnsemblMetazoa" id="XM_030977211">
    <property type="protein sequence ID" value="XP_030833071"/>
    <property type="gene ID" value="LOC591329"/>
</dbReference>
<dbReference type="FunCoup" id="A0A7M7NBA1">
    <property type="interactions" value="2452"/>
</dbReference>
<dbReference type="Gene3D" id="3.40.50.410">
    <property type="entry name" value="von Willebrand factor, type A domain"/>
    <property type="match status" value="1"/>
</dbReference>
<dbReference type="InterPro" id="IPR039841">
    <property type="entry name" value="INTS14"/>
</dbReference>
<keyword evidence="3" id="KW-0539">Nucleus</keyword>
<evidence type="ECO:0000313" key="10">
    <source>
        <dbReference type="Proteomes" id="UP000007110"/>
    </source>
</evidence>
<dbReference type="FunFam" id="3.40.50.410:FF:000140">
    <property type="entry name" value="Uncharacterized protein (Fragment)"/>
    <property type="match status" value="1"/>
</dbReference>
<dbReference type="Pfam" id="PF20504">
    <property type="entry name" value="IntS14_C"/>
    <property type="match status" value="1"/>
</dbReference>
<feature type="region of interest" description="Disordered" evidence="5">
    <location>
        <begin position="285"/>
        <end position="313"/>
    </location>
</feature>